<accession>A0AAE7MTD3</accession>
<gene>
    <name evidence="4" type="ORF">EGM181_18385</name>
</gene>
<name>A0AAE7MTD3_ENTGA</name>
<dbReference type="Proteomes" id="UP000516696">
    <property type="component" value="Plasmid pEGM181-2"/>
</dbReference>
<evidence type="ECO:0000313" key="4">
    <source>
        <dbReference type="EMBL" id="QOG29294.1"/>
    </source>
</evidence>
<reference evidence="4 5" key="1">
    <citation type="submission" date="2020-03" db="EMBL/GenBank/DDBJ databases">
        <title>Characterization of ganglioside-mimicking enterococci.</title>
        <authorList>
            <person name="Patry R.T."/>
            <person name="Nothaft H."/>
            <person name="Bridger R."/>
            <person name="Shajahan A."/>
            <person name="Huynh S."/>
            <person name="Sanchez S."/>
            <person name="Azadi P."/>
            <person name="Cooper K."/>
            <person name="Miller W.G."/>
            <person name="Parker C.T."/>
            <person name="Wells L."/>
            <person name="Szymanski C.M."/>
        </authorList>
    </citation>
    <scope>NUCLEOTIDE SEQUENCE [LARGE SCALE GENOMIC DNA]</scope>
    <source>
        <strain evidence="4 5">EGM181</strain>
        <plasmid evidence="4 5">pEGM181-2</plasmid>
    </source>
</reference>
<dbReference type="EMBL" id="CP050486">
    <property type="protein sequence ID" value="QOG29294.1"/>
    <property type="molecule type" value="Genomic_DNA"/>
</dbReference>
<organism evidence="4 5">
    <name type="scientific">Enterococcus gallinarum</name>
    <dbReference type="NCBI Taxonomy" id="1353"/>
    <lineage>
        <taxon>Bacteria</taxon>
        <taxon>Bacillati</taxon>
        <taxon>Bacillota</taxon>
        <taxon>Bacilli</taxon>
        <taxon>Lactobacillales</taxon>
        <taxon>Enterococcaceae</taxon>
        <taxon>Enterococcus</taxon>
    </lineage>
</organism>
<keyword evidence="4" id="KW-0614">Plasmid</keyword>
<feature type="domain" description="DUF7226" evidence="3">
    <location>
        <begin position="293"/>
        <end position="427"/>
    </location>
</feature>
<evidence type="ECO:0000259" key="3">
    <source>
        <dbReference type="Pfam" id="PF23871"/>
    </source>
</evidence>
<proteinExistence type="predicted"/>
<dbReference type="InterPro" id="IPR054266">
    <property type="entry name" value="DUF6997"/>
</dbReference>
<protein>
    <submittedName>
        <fullName evidence="4">Uncharacterized protein</fullName>
    </submittedName>
</protein>
<dbReference type="Pfam" id="PF22518">
    <property type="entry name" value="DUF6997"/>
    <property type="match status" value="1"/>
</dbReference>
<evidence type="ECO:0000259" key="2">
    <source>
        <dbReference type="Pfam" id="PF22518"/>
    </source>
</evidence>
<dbReference type="REBASE" id="448392">
    <property type="entry name" value="Ega181ORF18390P"/>
</dbReference>
<dbReference type="Pfam" id="PF22515">
    <property type="entry name" value="DUF6996"/>
    <property type="match status" value="1"/>
</dbReference>
<dbReference type="InterPro" id="IPR054265">
    <property type="entry name" value="DUF6996"/>
</dbReference>
<feature type="domain" description="DUF6996" evidence="1">
    <location>
        <begin position="8"/>
        <end position="76"/>
    </location>
</feature>
<sequence>MLKKGKNDEAWEKLFDKYDILNEIDRNEIFSIRSKQINEFREARLMTKFDHSNQLPEIFSDNNITILPDSRGNYILGKFKIFEDLKHKNLKPIPVKIPDFIQSLDITKITSESSALNIAHMSNMIDSVMKTKQNEPQSLLTLSGRMSSGSLQYNILNADKKLHEFTVENAQIEIDGSYENLNNILIVEAKNKIPKDFNIRQLYYPFRMYQNLNTTKDITPVFFTYADDIFSFHVFKFTDVMNYSSIKKVEQINFILNDSLDLNLDEVKRISATVKEVEETRNVPFPQADTFSRLLDMIDYIYERKNKYELAEAYEFDLRQSDYYANSLVYLGLATKQDCYFKLNEDGIKIKNMHNSNKRNALIISKILSHKPFKLAFDSTLKNGGEYDRKYISKVLLDNVESINSMSTANRRMQTVVAWLNWIFSVIE</sequence>
<geneLocation type="plasmid" evidence="4 5">
    <name>pEGM181-2</name>
</geneLocation>
<feature type="domain" description="DUF6997" evidence="2">
    <location>
        <begin position="77"/>
        <end position="255"/>
    </location>
</feature>
<evidence type="ECO:0000259" key="1">
    <source>
        <dbReference type="Pfam" id="PF22515"/>
    </source>
</evidence>
<dbReference type="AlphaFoldDB" id="A0AAE7MTD3"/>
<dbReference type="Pfam" id="PF23871">
    <property type="entry name" value="DUF7226"/>
    <property type="match status" value="1"/>
</dbReference>
<evidence type="ECO:0000313" key="5">
    <source>
        <dbReference type="Proteomes" id="UP000516696"/>
    </source>
</evidence>
<dbReference type="InterPro" id="IPR055650">
    <property type="entry name" value="DUF7226"/>
</dbReference>